<dbReference type="AlphaFoldDB" id="A0A9W6ULJ3"/>
<dbReference type="PANTHER" id="PTHR35526">
    <property type="entry name" value="ANTI-SIGMA-F FACTOR RSBW-RELATED"/>
    <property type="match status" value="1"/>
</dbReference>
<dbReference type="SUPFAM" id="SSF55874">
    <property type="entry name" value="ATPase domain of HSP90 chaperone/DNA topoisomerase II/histidine kinase"/>
    <property type="match status" value="1"/>
</dbReference>
<accession>A0A9W6ULJ3</accession>
<evidence type="ECO:0000313" key="4">
    <source>
        <dbReference type="Proteomes" id="UP001165092"/>
    </source>
</evidence>
<dbReference type="EMBL" id="BSQG01000011">
    <property type="protein sequence ID" value="GLU50135.1"/>
    <property type="molecule type" value="Genomic_DNA"/>
</dbReference>
<name>A0A9W6ULJ3_9ACTN</name>
<organism evidence="3 4">
    <name type="scientific">Nocardiopsis ansamitocini</name>
    <dbReference type="NCBI Taxonomy" id="1670832"/>
    <lineage>
        <taxon>Bacteria</taxon>
        <taxon>Bacillati</taxon>
        <taxon>Actinomycetota</taxon>
        <taxon>Actinomycetes</taxon>
        <taxon>Streptosporangiales</taxon>
        <taxon>Nocardiopsidaceae</taxon>
        <taxon>Nocardiopsis</taxon>
    </lineage>
</organism>
<feature type="domain" description="Histidine kinase/HSP90-like ATPase" evidence="2">
    <location>
        <begin position="2"/>
        <end position="103"/>
    </location>
</feature>
<dbReference type="InterPro" id="IPR050267">
    <property type="entry name" value="Anti-sigma-factor_SerPK"/>
</dbReference>
<dbReference type="Gene3D" id="3.30.565.10">
    <property type="entry name" value="Histidine kinase-like ATPase, C-terminal domain"/>
    <property type="match status" value="1"/>
</dbReference>
<gene>
    <name evidence="3" type="ORF">Nans01_44860</name>
</gene>
<dbReference type="PANTHER" id="PTHR35526:SF3">
    <property type="entry name" value="ANTI-SIGMA-F FACTOR RSBW"/>
    <property type="match status" value="1"/>
</dbReference>
<dbReference type="Pfam" id="PF13581">
    <property type="entry name" value="HATPase_c_2"/>
    <property type="match status" value="1"/>
</dbReference>
<keyword evidence="1" id="KW-0418">Kinase</keyword>
<dbReference type="InterPro" id="IPR036890">
    <property type="entry name" value="HATPase_C_sf"/>
</dbReference>
<evidence type="ECO:0000313" key="3">
    <source>
        <dbReference type="EMBL" id="GLU50135.1"/>
    </source>
</evidence>
<evidence type="ECO:0000256" key="1">
    <source>
        <dbReference type="ARBA" id="ARBA00022527"/>
    </source>
</evidence>
<dbReference type="GO" id="GO:0004674">
    <property type="term" value="F:protein serine/threonine kinase activity"/>
    <property type="evidence" value="ECO:0007669"/>
    <property type="project" value="UniProtKB-KW"/>
</dbReference>
<reference evidence="3" key="1">
    <citation type="submission" date="2023-02" db="EMBL/GenBank/DDBJ databases">
        <title>Nocardiopsis ansamitocini NBRC 112285.</title>
        <authorList>
            <person name="Ichikawa N."/>
            <person name="Sato H."/>
            <person name="Tonouchi N."/>
        </authorList>
    </citation>
    <scope>NUCLEOTIDE SEQUENCE</scope>
    <source>
        <strain evidence="3">NBRC 112285</strain>
    </source>
</reference>
<dbReference type="CDD" id="cd16936">
    <property type="entry name" value="HATPase_RsbW-like"/>
    <property type="match status" value="1"/>
</dbReference>
<proteinExistence type="predicted"/>
<sequence length="125" mass="13288">MFPALLDKVGEARSFAREVLAGHPSVDSAELIVSELVTNSVLHSLSGEYSASFILGLEVRSGVVRVSVVDLGSENDVDLNPQLPPVDQENGRGLAIVALLAKEWGQDCFPSGQRIWAELVADSAS</sequence>
<keyword evidence="4" id="KW-1185">Reference proteome</keyword>
<dbReference type="InterPro" id="IPR003594">
    <property type="entry name" value="HATPase_dom"/>
</dbReference>
<keyword evidence="1" id="KW-0723">Serine/threonine-protein kinase</keyword>
<keyword evidence="1" id="KW-0808">Transferase</keyword>
<comment type="caution">
    <text evidence="3">The sequence shown here is derived from an EMBL/GenBank/DDBJ whole genome shotgun (WGS) entry which is preliminary data.</text>
</comment>
<evidence type="ECO:0000259" key="2">
    <source>
        <dbReference type="Pfam" id="PF13581"/>
    </source>
</evidence>
<protein>
    <recommendedName>
        <fullName evidence="2">Histidine kinase/HSP90-like ATPase domain-containing protein</fullName>
    </recommendedName>
</protein>
<dbReference type="Proteomes" id="UP001165092">
    <property type="component" value="Unassembled WGS sequence"/>
</dbReference>